<sequence>MKSVDNIKTFENVLHNSKDEASQFAALISNIGGNSPKNNIQRILLLIFDNSCATQCSWKRLRNNFGVSKLIAIKIMKGATPDGLISDDGIVEIKCPFSIRDKTSDEGIAANVPAVAGIFNKDGSLNKRRKFYYQIQG</sequence>
<dbReference type="Proteomes" id="UP000694920">
    <property type="component" value="Unplaced"/>
</dbReference>
<dbReference type="SUPFAM" id="SSF52980">
    <property type="entry name" value="Restriction endonuclease-like"/>
    <property type="match status" value="1"/>
</dbReference>
<name>A0AAJ7RM03_CEPCN</name>
<dbReference type="KEGG" id="ccin:107270243"/>
<dbReference type="InterPro" id="IPR011604">
    <property type="entry name" value="PDDEXK-like_dom_sf"/>
</dbReference>
<organism evidence="1 2">
    <name type="scientific">Cephus cinctus</name>
    <name type="common">Wheat stem sawfly</name>
    <dbReference type="NCBI Taxonomy" id="211228"/>
    <lineage>
        <taxon>Eukaryota</taxon>
        <taxon>Metazoa</taxon>
        <taxon>Ecdysozoa</taxon>
        <taxon>Arthropoda</taxon>
        <taxon>Hexapoda</taxon>
        <taxon>Insecta</taxon>
        <taxon>Pterygota</taxon>
        <taxon>Neoptera</taxon>
        <taxon>Endopterygota</taxon>
        <taxon>Hymenoptera</taxon>
        <taxon>Cephoidea</taxon>
        <taxon>Cephidae</taxon>
        <taxon>Cephus</taxon>
    </lineage>
</organism>
<accession>A0AAJ7RM03</accession>
<reference evidence="2" key="1">
    <citation type="submission" date="2025-08" db="UniProtKB">
        <authorList>
            <consortium name="RefSeq"/>
        </authorList>
    </citation>
    <scope>IDENTIFICATION</scope>
</reference>
<dbReference type="Gene3D" id="3.90.320.10">
    <property type="match status" value="1"/>
</dbReference>
<protein>
    <submittedName>
        <fullName evidence="2">Uncharacterized protein LOC107270243</fullName>
    </submittedName>
</protein>
<dbReference type="InterPro" id="IPR011335">
    <property type="entry name" value="Restrct_endonuc-II-like"/>
</dbReference>
<keyword evidence="1" id="KW-1185">Reference proteome</keyword>
<gene>
    <name evidence="2" type="primary">LOC107270243</name>
</gene>
<dbReference type="GeneID" id="107270243"/>
<evidence type="ECO:0000313" key="1">
    <source>
        <dbReference type="Proteomes" id="UP000694920"/>
    </source>
</evidence>
<dbReference type="RefSeq" id="XP_024943404.1">
    <property type="nucleotide sequence ID" value="XM_025087636.1"/>
</dbReference>
<dbReference type="GO" id="GO:0006281">
    <property type="term" value="P:DNA repair"/>
    <property type="evidence" value="ECO:0007669"/>
    <property type="project" value="UniProtKB-ARBA"/>
</dbReference>
<evidence type="ECO:0000313" key="2">
    <source>
        <dbReference type="RefSeq" id="XP_024943404.1"/>
    </source>
</evidence>
<proteinExistence type="predicted"/>
<dbReference type="AlphaFoldDB" id="A0AAJ7RM03"/>